<name>A0A372M0N0_9ACTN</name>
<comment type="caution">
    <text evidence="2">The sequence shown here is derived from an EMBL/GenBank/DDBJ whole genome shotgun (WGS) entry which is preliminary data.</text>
</comment>
<evidence type="ECO:0000313" key="3">
    <source>
        <dbReference type="Proteomes" id="UP000263094"/>
    </source>
</evidence>
<accession>A0A372M0N0</accession>
<proteinExistence type="predicted"/>
<reference evidence="2 3" key="1">
    <citation type="submission" date="2018-08" db="EMBL/GenBank/DDBJ databases">
        <title>Isolation, diversity and antifungal activity of Actinobacteria from wheat.</title>
        <authorList>
            <person name="Han C."/>
        </authorList>
    </citation>
    <scope>NUCLEOTIDE SEQUENCE [LARGE SCALE GENOMIC DNA]</scope>
    <source>
        <strain evidence="2 3">NEAU-YY421</strain>
    </source>
</reference>
<gene>
    <name evidence="2" type="ORF">DY218_22210</name>
</gene>
<feature type="region of interest" description="Disordered" evidence="1">
    <location>
        <begin position="76"/>
        <end position="104"/>
    </location>
</feature>
<evidence type="ECO:0000256" key="1">
    <source>
        <dbReference type="SAM" id="MobiDB-lite"/>
    </source>
</evidence>
<dbReference type="RefSeq" id="WP_128557870.1">
    <property type="nucleotide sequence ID" value="NZ_QUAK01000120.1"/>
</dbReference>
<dbReference type="InterPro" id="IPR006311">
    <property type="entry name" value="TAT_signal"/>
</dbReference>
<feature type="compositionally biased region" description="Basic and acidic residues" evidence="1">
    <location>
        <begin position="76"/>
        <end position="88"/>
    </location>
</feature>
<dbReference type="AlphaFoldDB" id="A0A372M0N0"/>
<dbReference type="SUPFAM" id="SSF53850">
    <property type="entry name" value="Periplasmic binding protein-like II"/>
    <property type="match status" value="1"/>
</dbReference>
<protein>
    <submittedName>
        <fullName evidence="2">Extracellular solute-binding protein</fullName>
    </submittedName>
</protein>
<dbReference type="EMBL" id="QUAK01000120">
    <property type="protein sequence ID" value="RFU84379.1"/>
    <property type="molecule type" value="Genomic_DNA"/>
</dbReference>
<dbReference type="Proteomes" id="UP000263094">
    <property type="component" value="Unassembled WGS sequence"/>
</dbReference>
<sequence length="537" mass="59302">MTVPHRLSRRTFVGGALLGASALTGCSTVSRSTDVAAINKPAELPVYRRWKGAEPDLPTVNPLVPDAYLRYPRTTERAYSRKPGDGSEVKGSVAINTPIPPPPDRNRYWQELNARTNLNLGLTITPHADHTDKFQTQVAGDALGDIWTIPDRTPYLPQLLEAKAQDLTPYLSGRAILKYPFLASIPTDSWRGCVFSGRIFALPVPRGALSALALLVRADLFRERGVDPEFSTVDELMSVARSMSDDRNNRWAFASVPTSILCTMMGISNDWAEHGGKLTYFKETEEWLEVLDISRRMVREKLAHPDGITSYNGKAWFQSGAVSMMQDTYSALAGLYQQAKGDFEIGLPIVPGPDGAPAKPWYLNPNNAITGVSRAAPERIEMLLDFLNWCSAPIGTDEYTFRKYGIEGIHHTVKDGDPRMTAVGNSETGLGDFPIQYLTESPKPLYLPGFPDGTKEMYRNLKAVTPGMKPGPVHGLYSPTSSKKGELLGKFIDDTTNDVLLGRAKVSAWPETVRRWRRRGGDAMRAEYEQALEVKAG</sequence>
<dbReference type="Gene3D" id="3.40.190.10">
    <property type="entry name" value="Periplasmic binding protein-like II"/>
    <property type="match status" value="1"/>
</dbReference>
<keyword evidence="3" id="KW-1185">Reference proteome</keyword>
<evidence type="ECO:0000313" key="2">
    <source>
        <dbReference type="EMBL" id="RFU84379.1"/>
    </source>
</evidence>
<dbReference type="PROSITE" id="PS51318">
    <property type="entry name" value="TAT"/>
    <property type="match status" value="1"/>
</dbReference>
<organism evidence="2 3">
    <name type="scientific">Streptomyces triticagri</name>
    <dbReference type="NCBI Taxonomy" id="2293568"/>
    <lineage>
        <taxon>Bacteria</taxon>
        <taxon>Bacillati</taxon>
        <taxon>Actinomycetota</taxon>
        <taxon>Actinomycetes</taxon>
        <taxon>Kitasatosporales</taxon>
        <taxon>Streptomycetaceae</taxon>
        <taxon>Streptomyces</taxon>
    </lineage>
</organism>
<dbReference type="PROSITE" id="PS51257">
    <property type="entry name" value="PROKAR_LIPOPROTEIN"/>
    <property type="match status" value="1"/>
</dbReference>